<dbReference type="AlphaFoldDB" id="A0A0F9J7F6"/>
<accession>A0A0F9J7F6</accession>
<reference evidence="1" key="1">
    <citation type="journal article" date="2015" name="Nature">
        <title>Complex archaea that bridge the gap between prokaryotes and eukaryotes.</title>
        <authorList>
            <person name="Spang A."/>
            <person name="Saw J.H."/>
            <person name="Jorgensen S.L."/>
            <person name="Zaremba-Niedzwiedzka K."/>
            <person name="Martijn J."/>
            <person name="Lind A.E."/>
            <person name="van Eijk R."/>
            <person name="Schleper C."/>
            <person name="Guy L."/>
            <person name="Ettema T.J."/>
        </authorList>
    </citation>
    <scope>NUCLEOTIDE SEQUENCE</scope>
</reference>
<sequence length="156" mass="16809">MTRKDWGTLSVIIVLLSLAVWSVSGPTTPTQTSSLSSGVRPVYYGPDGAEVAAPSAISSSSSRWFVGGTLHDKTVRAWRKASHRNRLATSADFLAGLMIKSEYILLSMSELKEAATVLEICISEASEPQIPKIPGHRDMKVTEFAAACIFLIGKNL</sequence>
<name>A0A0F9J7F6_9ZZZZ</name>
<evidence type="ECO:0000313" key="1">
    <source>
        <dbReference type="EMBL" id="KKL95117.1"/>
    </source>
</evidence>
<proteinExistence type="predicted"/>
<gene>
    <name evidence="1" type="ORF">LCGC14_1857840</name>
</gene>
<protein>
    <submittedName>
        <fullName evidence="1">Uncharacterized protein</fullName>
    </submittedName>
</protein>
<organism evidence="1">
    <name type="scientific">marine sediment metagenome</name>
    <dbReference type="NCBI Taxonomy" id="412755"/>
    <lineage>
        <taxon>unclassified sequences</taxon>
        <taxon>metagenomes</taxon>
        <taxon>ecological metagenomes</taxon>
    </lineage>
</organism>
<dbReference type="EMBL" id="LAZR01018759">
    <property type="protein sequence ID" value="KKL95117.1"/>
    <property type="molecule type" value="Genomic_DNA"/>
</dbReference>
<comment type="caution">
    <text evidence="1">The sequence shown here is derived from an EMBL/GenBank/DDBJ whole genome shotgun (WGS) entry which is preliminary data.</text>
</comment>